<reference evidence="2 4" key="2">
    <citation type="journal article" date="2018" name="Plant J.">
        <title>The Physcomitrella patens chromosome-scale assembly reveals moss genome structure and evolution.</title>
        <authorList>
            <person name="Lang D."/>
            <person name="Ullrich K.K."/>
            <person name="Murat F."/>
            <person name="Fuchs J."/>
            <person name="Jenkins J."/>
            <person name="Haas F.B."/>
            <person name="Piednoel M."/>
            <person name="Gundlach H."/>
            <person name="Van Bel M."/>
            <person name="Meyberg R."/>
            <person name="Vives C."/>
            <person name="Morata J."/>
            <person name="Symeonidi A."/>
            <person name="Hiss M."/>
            <person name="Muchero W."/>
            <person name="Kamisugi Y."/>
            <person name="Saleh O."/>
            <person name="Blanc G."/>
            <person name="Decker E.L."/>
            <person name="van Gessel N."/>
            <person name="Grimwood J."/>
            <person name="Hayes R.D."/>
            <person name="Graham S.W."/>
            <person name="Gunter L.E."/>
            <person name="McDaniel S.F."/>
            <person name="Hoernstein S.N.W."/>
            <person name="Larsson A."/>
            <person name="Li F.W."/>
            <person name="Perroud P.F."/>
            <person name="Phillips J."/>
            <person name="Ranjan P."/>
            <person name="Rokshar D.S."/>
            <person name="Rothfels C.J."/>
            <person name="Schneider L."/>
            <person name="Shu S."/>
            <person name="Stevenson D.W."/>
            <person name="Thummler F."/>
            <person name="Tillich M."/>
            <person name="Villarreal Aguilar J.C."/>
            <person name="Widiez T."/>
            <person name="Wong G.K."/>
            <person name="Wymore A."/>
            <person name="Zhang Y."/>
            <person name="Zimmer A.D."/>
            <person name="Quatrano R.S."/>
            <person name="Mayer K.F.X."/>
            <person name="Goodstein D."/>
            <person name="Casacuberta J.M."/>
            <person name="Vandepoele K."/>
            <person name="Reski R."/>
            <person name="Cuming A.C."/>
            <person name="Tuskan G.A."/>
            <person name="Maumus F."/>
            <person name="Salse J."/>
            <person name="Schmutz J."/>
            <person name="Rensing S.A."/>
        </authorList>
    </citation>
    <scope>NUCLEOTIDE SEQUENCE [LARGE SCALE GENOMIC DNA]</scope>
    <source>
        <strain evidence="3 4">cv. Gransden 2004</strain>
    </source>
</reference>
<dbReference type="AlphaFoldDB" id="A0A2K1IYL8"/>
<dbReference type="OrthoDB" id="14833at2759"/>
<dbReference type="GO" id="GO:0032934">
    <property type="term" value="F:sterol binding"/>
    <property type="evidence" value="ECO:0000318"/>
    <property type="project" value="GO_Central"/>
</dbReference>
<proteinExistence type="inferred from homology"/>
<evidence type="ECO:0000313" key="3">
    <source>
        <dbReference type="EnsemblPlants" id="Pp3c19_15950V3.1"/>
    </source>
</evidence>
<dbReference type="GO" id="GO:0016020">
    <property type="term" value="C:membrane"/>
    <property type="evidence" value="ECO:0000318"/>
    <property type="project" value="GO_Central"/>
</dbReference>
<name>A0A2K1IYL8_PHYPA</name>
<dbReference type="PROSITE" id="PS01013">
    <property type="entry name" value="OSBP"/>
    <property type="match status" value="1"/>
</dbReference>
<dbReference type="InterPro" id="IPR018494">
    <property type="entry name" value="Oxysterol-bd_CS"/>
</dbReference>
<dbReference type="Gramene" id="Pp3c19_15950V3.2">
    <property type="protein sequence ID" value="Pp3c19_15950V3.2"/>
    <property type="gene ID" value="Pp3c19_15950"/>
</dbReference>
<evidence type="ECO:0000256" key="1">
    <source>
        <dbReference type="RuleBase" id="RU003844"/>
    </source>
</evidence>
<dbReference type="PANTHER" id="PTHR10972">
    <property type="entry name" value="OXYSTEROL-BINDING PROTEIN-RELATED"/>
    <property type="match status" value="1"/>
</dbReference>
<dbReference type="KEGG" id="ppp:112295816"/>
<organism evidence="2">
    <name type="scientific">Physcomitrium patens</name>
    <name type="common">Spreading-leaved earth moss</name>
    <name type="synonym">Physcomitrella patens</name>
    <dbReference type="NCBI Taxonomy" id="3218"/>
    <lineage>
        <taxon>Eukaryota</taxon>
        <taxon>Viridiplantae</taxon>
        <taxon>Streptophyta</taxon>
        <taxon>Embryophyta</taxon>
        <taxon>Bryophyta</taxon>
        <taxon>Bryophytina</taxon>
        <taxon>Bryopsida</taxon>
        <taxon>Funariidae</taxon>
        <taxon>Funariales</taxon>
        <taxon>Funariaceae</taxon>
        <taxon>Physcomitrium</taxon>
    </lineage>
</organism>
<evidence type="ECO:0000313" key="2">
    <source>
        <dbReference type="EMBL" id="PNR34370.1"/>
    </source>
</evidence>
<evidence type="ECO:0008006" key="5">
    <source>
        <dbReference type="Google" id="ProtNLM"/>
    </source>
</evidence>
<dbReference type="InterPro" id="IPR037239">
    <property type="entry name" value="OSBP_sf"/>
</dbReference>
<reference evidence="2 4" key="1">
    <citation type="journal article" date="2008" name="Science">
        <title>The Physcomitrella genome reveals evolutionary insights into the conquest of land by plants.</title>
        <authorList>
            <person name="Rensing S."/>
            <person name="Lang D."/>
            <person name="Zimmer A."/>
            <person name="Terry A."/>
            <person name="Salamov A."/>
            <person name="Shapiro H."/>
            <person name="Nishiyama T."/>
            <person name="Perroud P.-F."/>
            <person name="Lindquist E."/>
            <person name="Kamisugi Y."/>
            <person name="Tanahashi T."/>
            <person name="Sakakibara K."/>
            <person name="Fujita T."/>
            <person name="Oishi K."/>
            <person name="Shin-I T."/>
            <person name="Kuroki Y."/>
            <person name="Toyoda A."/>
            <person name="Suzuki Y."/>
            <person name="Hashimoto A."/>
            <person name="Yamaguchi K."/>
            <person name="Sugano A."/>
            <person name="Kohara Y."/>
            <person name="Fujiyama A."/>
            <person name="Anterola A."/>
            <person name="Aoki S."/>
            <person name="Ashton N."/>
            <person name="Barbazuk W.B."/>
            <person name="Barker E."/>
            <person name="Bennetzen J."/>
            <person name="Bezanilla M."/>
            <person name="Blankenship R."/>
            <person name="Cho S.H."/>
            <person name="Dutcher S."/>
            <person name="Estelle M."/>
            <person name="Fawcett J.A."/>
            <person name="Gundlach H."/>
            <person name="Hanada K."/>
            <person name="Heyl A."/>
            <person name="Hicks K.A."/>
            <person name="Hugh J."/>
            <person name="Lohr M."/>
            <person name="Mayer K."/>
            <person name="Melkozernov A."/>
            <person name="Murata T."/>
            <person name="Nelson D."/>
            <person name="Pils B."/>
            <person name="Prigge M."/>
            <person name="Reiss B."/>
            <person name="Renner T."/>
            <person name="Rombauts S."/>
            <person name="Rushton P."/>
            <person name="Sanderfoot A."/>
            <person name="Schween G."/>
            <person name="Shiu S.-H."/>
            <person name="Stueber K."/>
            <person name="Theodoulou F.L."/>
            <person name="Tu H."/>
            <person name="Van de Peer Y."/>
            <person name="Verrier P.J."/>
            <person name="Waters E."/>
            <person name="Wood A."/>
            <person name="Yang L."/>
            <person name="Cove D."/>
            <person name="Cuming A."/>
            <person name="Hasebe M."/>
            <person name="Lucas S."/>
            <person name="Mishler D.B."/>
            <person name="Reski R."/>
            <person name="Grigoriev I."/>
            <person name="Quatrano R.S."/>
            <person name="Boore J.L."/>
        </authorList>
    </citation>
    <scope>NUCLEOTIDE SEQUENCE [LARGE SCALE GENOMIC DNA]</scope>
    <source>
        <strain evidence="3 4">cv. Gransden 2004</strain>
    </source>
</reference>
<dbReference type="RefSeq" id="XP_024403561.1">
    <property type="nucleotide sequence ID" value="XM_024547793.2"/>
</dbReference>
<reference evidence="3" key="3">
    <citation type="submission" date="2020-12" db="UniProtKB">
        <authorList>
            <consortium name="EnsemblPlants"/>
        </authorList>
    </citation>
    <scope>IDENTIFICATION</scope>
</reference>
<accession>A0A2K1IYL8</accession>
<keyword evidence="4" id="KW-1185">Reference proteome</keyword>
<protein>
    <recommendedName>
        <fullName evidence="5">Oxysterol-binding protein</fullName>
    </recommendedName>
</protein>
<dbReference type="PANTHER" id="PTHR10972:SF136">
    <property type="entry name" value="OXYSTEROL-BINDING PROTEIN 8"/>
    <property type="match status" value="1"/>
</dbReference>
<dbReference type="FunFam" id="2.40.160.120:FF:000009">
    <property type="entry name" value="oxysterol-binding protein-related protein 3C"/>
    <property type="match status" value="1"/>
</dbReference>
<gene>
    <name evidence="3" type="primary">LOC112295816</name>
    <name evidence="2" type="ORF">PHYPA_024187</name>
</gene>
<dbReference type="Pfam" id="PF01237">
    <property type="entry name" value="Oxysterol_BP"/>
    <property type="match status" value="1"/>
</dbReference>
<dbReference type="EnsemblPlants" id="Pp3c19_15950V3.1">
    <property type="protein sequence ID" value="Pp3c19_15950V3.1"/>
    <property type="gene ID" value="Pp3c19_15950"/>
</dbReference>
<dbReference type="STRING" id="3218.A0A2K1IYL8"/>
<dbReference type="InterPro" id="IPR000648">
    <property type="entry name" value="Oxysterol-bd"/>
</dbReference>
<dbReference type="GO" id="GO:0005829">
    <property type="term" value="C:cytosol"/>
    <property type="evidence" value="ECO:0000318"/>
    <property type="project" value="GO_Central"/>
</dbReference>
<comment type="similarity">
    <text evidence="1">Belongs to the OSBP family.</text>
</comment>
<dbReference type="Proteomes" id="UP000006727">
    <property type="component" value="Chromosome 19"/>
</dbReference>
<dbReference type="PaxDb" id="3218-PP1S20_97V6.1"/>
<dbReference type="Gramene" id="Pp3c19_15950V3.1">
    <property type="protein sequence ID" value="Pp3c19_15950V3.1"/>
    <property type="gene ID" value="Pp3c19_15950"/>
</dbReference>
<dbReference type="Gene3D" id="2.40.160.120">
    <property type="match status" value="1"/>
</dbReference>
<evidence type="ECO:0000313" key="4">
    <source>
        <dbReference type="Proteomes" id="UP000006727"/>
    </source>
</evidence>
<dbReference type="SUPFAM" id="SSF144000">
    <property type="entry name" value="Oxysterol-binding protein-like"/>
    <property type="match status" value="1"/>
</dbReference>
<dbReference type="Gene3D" id="3.30.70.3490">
    <property type="match status" value="1"/>
</dbReference>
<sequence>MSTVVKPGGLLSSISSGISNCRSKVRSYIATEHSEVVNPDGSNVEQDETASRFKVEERESLWTQVHNYIGSDVSSLITLPVTIFEPMSMLQKMAEIMEYSYLLDKADQCEDSSMKLVYASTWAVSVYFAYARTWKPFNPILGETYEMVDKNGLTFLAEQVSHHPPMGTAHAENEHFSYDVTSKLKTKFLGNSVDVFPLGRTRVLLKKSNMVLDLVPPPTKVHNVLFGRTWVDSPGDMVMTNLTTGEKVVLYFHPCNWFGKRLGRALSFGRRKGKSQGRGRNDIDGFVYSKDGQPKMIMTGNWAKSMSYQPCNADGEPVERAQLKEIWRVADVPKGDKYQYTHFAHTINSFDSAPPTLLASDSRLRPDRYALERGDVSSAGFEKSRLEERQRAEKKLREQKRQEFVPRWFKMSGEIAPTPWGELEVYEFNGKYHKRVESSPAGHTVNVDQFRSMAFDPWQFGASGEQNVVHGSQVVPVSVEPTLLVAAS</sequence>
<dbReference type="GeneID" id="112295816"/>
<dbReference type="EnsemblPlants" id="Pp3c19_15950V3.2">
    <property type="protein sequence ID" value="Pp3c19_15950V3.2"/>
    <property type="gene ID" value="Pp3c19_15950"/>
</dbReference>
<dbReference type="OMA" id="ISAVHCE"/>
<dbReference type="EMBL" id="ABEU02000019">
    <property type="protein sequence ID" value="PNR34370.1"/>
    <property type="molecule type" value="Genomic_DNA"/>
</dbReference>